<dbReference type="EMBL" id="WOCE01000012">
    <property type="protein sequence ID" value="KAE9603119.1"/>
    <property type="molecule type" value="Genomic_DNA"/>
</dbReference>
<dbReference type="AlphaFoldDB" id="A0A6A4PNN6"/>
<evidence type="ECO:0000313" key="2">
    <source>
        <dbReference type="EMBL" id="KAE9603119.1"/>
    </source>
</evidence>
<sequence length="88" mass="9693">MSDNGGRADHHFWQPSQSRCNSTTTIGPPPQVVAALRLAIVWPPWTVLWVAELLSAHLLPTVRGLPHMATLTLIPKLIFNPDPKSILP</sequence>
<comment type="caution">
    <text evidence="2">The sequence shown here is derived from an EMBL/GenBank/DDBJ whole genome shotgun (WGS) entry which is preliminary data.</text>
</comment>
<protein>
    <submittedName>
        <fullName evidence="2">Uncharacterized protein</fullName>
    </submittedName>
</protein>
<accession>A0A6A4PNN6</accession>
<organism evidence="2 3">
    <name type="scientific">Lupinus albus</name>
    <name type="common">White lupine</name>
    <name type="synonym">Lupinus termis</name>
    <dbReference type="NCBI Taxonomy" id="3870"/>
    <lineage>
        <taxon>Eukaryota</taxon>
        <taxon>Viridiplantae</taxon>
        <taxon>Streptophyta</taxon>
        <taxon>Embryophyta</taxon>
        <taxon>Tracheophyta</taxon>
        <taxon>Spermatophyta</taxon>
        <taxon>Magnoliopsida</taxon>
        <taxon>eudicotyledons</taxon>
        <taxon>Gunneridae</taxon>
        <taxon>Pentapetalae</taxon>
        <taxon>rosids</taxon>
        <taxon>fabids</taxon>
        <taxon>Fabales</taxon>
        <taxon>Fabaceae</taxon>
        <taxon>Papilionoideae</taxon>
        <taxon>50 kb inversion clade</taxon>
        <taxon>genistoids sensu lato</taxon>
        <taxon>core genistoids</taxon>
        <taxon>Genisteae</taxon>
        <taxon>Lupinus</taxon>
    </lineage>
</organism>
<feature type="compositionally biased region" description="Basic and acidic residues" evidence="1">
    <location>
        <begin position="1"/>
        <end position="12"/>
    </location>
</feature>
<feature type="compositionally biased region" description="Polar residues" evidence="1">
    <location>
        <begin position="14"/>
        <end position="26"/>
    </location>
</feature>
<proteinExistence type="predicted"/>
<reference evidence="3" key="1">
    <citation type="journal article" date="2020" name="Nat. Commun.">
        <title>Genome sequence of the cluster root forming white lupin.</title>
        <authorList>
            <person name="Hufnagel B."/>
            <person name="Marques A."/>
            <person name="Soriano A."/>
            <person name="Marques L."/>
            <person name="Divol F."/>
            <person name="Doumas P."/>
            <person name="Sallet E."/>
            <person name="Mancinotti D."/>
            <person name="Carrere S."/>
            <person name="Marande W."/>
            <person name="Arribat S."/>
            <person name="Keller J."/>
            <person name="Huneau C."/>
            <person name="Blein T."/>
            <person name="Aime D."/>
            <person name="Laguerre M."/>
            <person name="Taylor J."/>
            <person name="Schubert V."/>
            <person name="Nelson M."/>
            <person name="Geu-Flores F."/>
            <person name="Crespi M."/>
            <person name="Gallardo-Guerrero K."/>
            <person name="Delaux P.-M."/>
            <person name="Salse J."/>
            <person name="Berges H."/>
            <person name="Guyot R."/>
            <person name="Gouzy J."/>
            <person name="Peret B."/>
        </authorList>
    </citation>
    <scope>NUCLEOTIDE SEQUENCE [LARGE SCALE GENOMIC DNA]</scope>
    <source>
        <strain evidence="3">cv. Amiga</strain>
    </source>
</reference>
<name>A0A6A4PNN6_LUPAL</name>
<evidence type="ECO:0000313" key="3">
    <source>
        <dbReference type="Proteomes" id="UP000447434"/>
    </source>
</evidence>
<dbReference type="Proteomes" id="UP000447434">
    <property type="component" value="Chromosome 12"/>
</dbReference>
<gene>
    <name evidence="2" type="ORF">Lalb_Chr12g0207041</name>
</gene>
<evidence type="ECO:0000256" key="1">
    <source>
        <dbReference type="SAM" id="MobiDB-lite"/>
    </source>
</evidence>
<keyword evidence="3" id="KW-1185">Reference proteome</keyword>
<feature type="region of interest" description="Disordered" evidence="1">
    <location>
        <begin position="1"/>
        <end position="26"/>
    </location>
</feature>